<keyword evidence="1" id="KW-0472">Membrane</keyword>
<dbReference type="OrthoDB" id="2046146at2"/>
<evidence type="ECO:0000313" key="3">
    <source>
        <dbReference type="EMBL" id="SDY15354.1"/>
    </source>
</evidence>
<protein>
    <submittedName>
        <fullName evidence="3">GHKL domain-containing protein</fullName>
    </submittedName>
</protein>
<gene>
    <name evidence="3" type="ORF">SAMN02910414_00860</name>
</gene>
<dbReference type="RefSeq" id="WP_074716437.1">
    <property type="nucleotide sequence ID" value="NZ_FNPG01000009.1"/>
</dbReference>
<feature type="domain" description="Sensor histidine kinase NatK-like C-terminal" evidence="2">
    <location>
        <begin position="237"/>
        <end position="343"/>
    </location>
</feature>
<evidence type="ECO:0000313" key="4">
    <source>
        <dbReference type="Proteomes" id="UP000183918"/>
    </source>
</evidence>
<dbReference type="Gene3D" id="3.30.565.10">
    <property type="entry name" value="Histidine kinase-like ATPase, C-terminal domain"/>
    <property type="match status" value="1"/>
</dbReference>
<keyword evidence="1" id="KW-0812">Transmembrane</keyword>
<feature type="transmembrane region" description="Helical" evidence="1">
    <location>
        <begin position="61"/>
        <end position="79"/>
    </location>
</feature>
<evidence type="ECO:0000259" key="2">
    <source>
        <dbReference type="Pfam" id="PF14501"/>
    </source>
</evidence>
<organism evidence="3 4">
    <name type="scientific">Lachnobacterium bovis DSM 14045</name>
    <dbReference type="NCBI Taxonomy" id="1122142"/>
    <lineage>
        <taxon>Bacteria</taxon>
        <taxon>Bacillati</taxon>
        <taxon>Bacillota</taxon>
        <taxon>Clostridia</taxon>
        <taxon>Lachnospirales</taxon>
        <taxon>Lachnospiraceae</taxon>
        <taxon>Lachnobacterium</taxon>
    </lineage>
</organism>
<keyword evidence="1" id="KW-1133">Transmembrane helix</keyword>
<dbReference type="InterPro" id="IPR036890">
    <property type="entry name" value="HATPase_C_sf"/>
</dbReference>
<dbReference type="InterPro" id="IPR032834">
    <property type="entry name" value="NatK-like_C"/>
</dbReference>
<reference evidence="3 4" key="1">
    <citation type="submission" date="2016-10" db="EMBL/GenBank/DDBJ databases">
        <authorList>
            <person name="de Groot N.N."/>
        </authorList>
    </citation>
    <scope>NUCLEOTIDE SEQUENCE [LARGE SCALE GENOMIC DNA]</scope>
    <source>
        <strain evidence="3 4">DSM 14045</strain>
    </source>
</reference>
<sequence length="345" mass="40528">MLQERIIYKLMAVLILYAFCIIFFYMCVTERLTQEYCELGFVGILVNSLFLMNIIGIKNGIMFFFPLEIVTIVLMWSPLKERISFCARGLLHYYPIIYPSIICIAGLLNYELIEFQKNKEDLIEQHNVQKKEYALRYDEQVMLYREKNSIIQNYYSKMNRHVLMLMKYIEQKQYDDALEYIERVNGQIDYSEKSYSNCANQTIKGVLILFDEKARQNNCKLFVRTLVPVQISLDSKEIVYIMAALLENAIESSRMAYSYKEAQIDDQPVIRLYLDYDTSSDTIDIKMENYCGRKVLFDEKGMPVTDKENGGNGVKTVCHIVEKYNGKIKFIQHGKTFITRIQINC</sequence>
<dbReference type="Proteomes" id="UP000183918">
    <property type="component" value="Unassembled WGS sequence"/>
</dbReference>
<dbReference type="EMBL" id="FNPG01000009">
    <property type="protein sequence ID" value="SDY15354.1"/>
    <property type="molecule type" value="Genomic_DNA"/>
</dbReference>
<dbReference type="Pfam" id="PF14501">
    <property type="entry name" value="HATPase_c_5"/>
    <property type="match status" value="1"/>
</dbReference>
<name>A0A1H3HKQ5_9FIRM</name>
<feature type="transmembrane region" description="Helical" evidence="1">
    <location>
        <begin position="6"/>
        <end position="27"/>
    </location>
</feature>
<dbReference type="STRING" id="1122142.SAMN02910414_00860"/>
<accession>A0A1H3HKQ5</accession>
<feature type="transmembrane region" description="Helical" evidence="1">
    <location>
        <begin position="39"/>
        <end position="55"/>
    </location>
</feature>
<evidence type="ECO:0000256" key="1">
    <source>
        <dbReference type="SAM" id="Phobius"/>
    </source>
</evidence>
<dbReference type="AlphaFoldDB" id="A0A1H3HKQ5"/>
<keyword evidence="4" id="KW-1185">Reference proteome</keyword>
<feature type="transmembrane region" description="Helical" evidence="1">
    <location>
        <begin position="91"/>
        <end position="110"/>
    </location>
</feature>
<proteinExistence type="predicted"/>